<dbReference type="PANTHER" id="PTHR34148:SF1">
    <property type="entry name" value="ADENOSYLCOBINAMIDE-GDP RIBAZOLETRANSFERASE"/>
    <property type="match status" value="1"/>
</dbReference>
<evidence type="ECO:0000256" key="17">
    <source>
        <dbReference type="ARBA" id="ARBA00048623"/>
    </source>
</evidence>
<evidence type="ECO:0000256" key="5">
    <source>
        <dbReference type="ARBA" id="ARBA00013200"/>
    </source>
</evidence>
<comment type="catalytic activity">
    <reaction evidence="17 19">
        <text>alpha-ribazole + adenosylcob(III)inamide-GDP = adenosylcob(III)alamin + GMP + H(+)</text>
        <dbReference type="Rhea" id="RHEA:16049"/>
        <dbReference type="ChEBI" id="CHEBI:10329"/>
        <dbReference type="ChEBI" id="CHEBI:15378"/>
        <dbReference type="ChEBI" id="CHEBI:18408"/>
        <dbReference type="ChEBI" id="CHEBI:58115"/>
        <dbReference type="ChEBI" id="CHEBI:60487"/>
        <dbReference type="EC" id="2.7.8.26"/>
    </reaction>
</comment>
<evidence type="ECO:0000256" key="14">
    <source>
        <dbReference type="ARBA" id="ARBA00025228"/>
    </source>
</evidence>
<dbReference type="UniPathway" id="UPA00148">
    <property type="reaction ID" value="UER00238"/>
</dbReference>
<evidence type="ECO:0000256" key="3">
    <source>
        <dbReference type="ARBA" id="ARBA00004663"/>
    </source>
</evidence>
<accession>A0A848CDV7</accession>
<evidence type="ECO:0000256" key="8">
    <source>
        <dbReference type="ARBA" id="ARBA00022573"/>
    </source>
</evidence>
<evidence type="ECO:0000256" key="2">
    <source>
        <dbReference type="ARBA" id="ARBA00004651"/>
    </source>
</evidence>
<organism evidence="20 21">
    <name type="scientific">Desulfovibrio piger</name>
    <dbReference type="NCBI Taxonomy" id="901"/>
    <lineage>
        <taxon>Bacteria</taxon>
        <taxon>Pseudomonadati</taxon>
        <taxon>Thermodesulfobacteriota</taxon>
        <taxon>Desulfovibrionia</taxon>
        <taxon>Desulfovibrionales</taxon>
        <taxon>Desulfovibrionaceae</taxon>
        <taxon>Desulfovibrio</taxon>
    </lineage>
</organism>
<keyword evidence="9 19" id="KW-0808">Transferase</keyword>
<keyword evidence="8 19" id="KW-0169">Cobalamin biosynthesis</keyword>
<feature type="transmembrane region" description="Helical" evidence="19">
    <location>
        <begin position="108"/>
        <end position="131"/>
    </location>
</feature>
<sequence length="246" mass="24895">MSIITSFRAGLAFFTRIPVGSAPLPPTLSGVVAWLPAVGLLVGALAALALLLAARLGLPAALCGIGAALVWTVITGGLHLDGVADCGDGLLVETSPERRLTIMKDSRLGSFGALALFFVLSTKVAALAALAGTAPLHALGACCLAGLLGRCQVFVGMRLPSARPGGLGSMMHDGMKPRYAYTALGLCLAACLVMGRHGLYGLLAAGLVAFRLLSAARKRIGGVTGDVFGALIETTECAVLAVCCLP</sequence>
<dbReference type="RefSeq" id="WP_168935855.1">
    <property type="nucleotide sequence ID" value="NZ_CAMDEI010000092.1"/>
</dbReference>
<keyword evidence="13 19" id="KW-0472">Membrane</keyword>
<dbReference type="GO" id="GO:0008818">
    <property type="term" value="F:cobalamin 5'-phosphate synthase activity"/>
    <property type="evidence" value="ECO:0007669"/>
    <property type="project" value="UniProtKB-UniRule"/>
</dbReference>
<comment type="subcellular location">
    <subcellularLocation>
        <location evidence="2 19">Cell membrane</location>
        <topology evidence="2 19">Multi-pass membrane protein</topology>
    </subcellularLocation>
</comment>
<feature type="transmembrane region" description="Helical" evidence="19">
    <location>
        <begin position="60"/>
        <end position="80"/>
    </location>
</feature>
<keyword evidence="11 19" id="KW-0460">Magnesium</keyword>
<feature type="transmembrane region" description="Helical" evidence="19">
    <location>
        <begin position="179"/>
        <end position="210"/>
    </location>
</feature>
<dbReference type="HAMAP" id="MF_00719">
    <property type="entry name" value="CobS"/>
    <property type="match status" value="1"/>
</dbReference>
<name>A0A848CDV7_9BACT</name>
<evidence type="ECO:0000256" key="15">
    <source>
        <dbReference type="ARBA" id="ARBA00032605"/>
    </source>
</evidence>
<dbReference type="PANTHER" id="PTHR34148">
    <property type="entry name" value="ADENOSYLCOBINAMIDE-GDP RIBAZOLETRANSFERASE"/>
    <property type="match status" value="1"/>
</dbReference>
<evidence type="ECO:0000256" key="11">
    <source>
        <dbReference type="ARBA" id="ARBA00022842"/>
    </source>
</evidence>
<feature type="transmembrane region" description="Helical" evidence="19">
    <location>
        <begin position="31"/>
        <end position="53"/>
    </location>
</feature>
<dbReference type="Pfam" id="PF02654">
    <property type="entry name" value="CobS"/>
    <property type="match status" value="1"/>
</dbReference>
<evidence type="ECO:0000313" key="21">
    <source>
        <dbReference type="Proteomes" id="UP000522333"/>
    </source>
</evidence>
<comment type="caution">
    <text evidence="20">The sequence shown here is derived from an EMBL/GenBank/DDBJ whole genome shotgun (WGS) entry which is preliminary data.</text>
</comment>
<evidence type="ECO:0000256" key="12">
    <source>
        <dbReference type="ARBA" id="ARBA00022989"/>
    </source>
</evidence>
<comment type="catalytic activity">
    <reaction evidence="18 19">
        <text>alpha-ribazole 5'-phosphate + adenosylcob(III)inamide-GDP = adenosylcob(III)alamin 5'-phosphate + GMP + H(+)</text>
        <dbReference type="Rhea" id="RHEA:23560"/>
        <dbReference type="ChEBI" id="CHEBI:15378"/>
        <dbReference type="ChEBI" id="CHEBI:57918"/>
        <dbReference type="ChEBI" id="CHEBI:58115"/>
        <dbReference type="ChEBI" id="CHEBI:60487"/>
        <dbReference type="ChEBI" id="CHEBI:60493"/>
        <dbReference type="EC" id="2.7.8.26"/>
    </reaction>
</comment>
<proteinExistence type="inferred from homology"/>
<dbReference type="InterPro" id="IPR003805">
    <property type="entry name" value="CobS"/>
</dbReference>
<reference evidence="20 21" key="1">
    <citation type="submission" date="2020-04" db="EMBL/GenBank/DDBJ databases">
        <authorList>
            <person name="Hitch T.C.A."/>
            <person name="Wylensek D."/>
            <person name="Clavel T."/>
        </authorList>
    </citation>
    <scope>NUCLEOTIDE SEQUENCE [LARGE SCALE GENOMIC DNA]</scope>
    <source>
        <strain evidence="20 21">PG-251-APC-1</strain>
    </source>
</reference>
<dbReference type="GO" id="GO:0051073">
    <property type="term" value="F:adenosylcobinamide-GDP ribazoletransferase activity"/>
    <property type="evidence" value="ECO:0007669"/>
    <property type="project" value="UniProtKB-UniRule"/>
</dbReference>
<gene>
    <name evidence="19 20" type="primary">cobS</name>
    <name evidence="20" type="ORF">HF854_08225</name>
</gene>
<evidence type="ECO:0000256" key="1">
    <source>
        <dbReference type="ARBA" id="ARBA00001946"/>
    </source>
</evidence>
<keyword evidence="10 19" id="KW-0812">Transmembrane</keyword>
<evidence type="ECO:0000313" key="20">
    <source>
        <dbReference type="EMBL" id="NME52508.1"/>
    </source>
</evidence>
<evidence type="ECO:0000256" key="18">
    <source>
        <dbReference type="ARBA" id="ARBA00049504"/>
    </source>
</evidence>
<evidence type="ECO:0000256" key="13">
    <source>
        <dbReference type="ARBA" id="ARBA00023136"/>
    </source>
</evidence>
<evidence type="ECO:0000256" key="19">
    <source>
        <dbReference type="HAMAP-Rule" id="MF_00719"/>
    </source>
</evidence>
<comment type="function">
    <text evidence="14 19">Joins adenosylcobinamide-GDP and alpha-ribazole to generate adenosylcobalamin (Ado-cobalamin). Also synthesizes adenosylcobalamin 5'-phosphate from adenosylcobinamide-GDP and alpha-ribazole 5'-phosphate.</text>
</comment>
<comment type="pathway">
    <text evidence="3 19">Cofactor biosynthesis; adenosylcobalamin biosynthesis; adenosylcobalamin from cob(II)yrinate a,c-diamide: step 7/7.</text>
</comment>
<evidence type="ECO:0000256" key="6">
    <source>
        <dbReference type="ARBA" id="ARBA00015850"/>
    </source>
</evidence>
<feature type="transmembrane region" description="Helical" evidence="19">
    <location>
        <begin position="138"/>
        <end position="159"/>
    </location>
</feature>
<dbReference type="GO" id="GO:0009236">
    <property type="term" value="P:cobalamin biosynthetic process"/>
    <property type="evidence" value="ECO:0007669"/>
    <property type="project" value="UniProtKB-UniRule"/>
</dbReference>
<dbReference type="AlphaFoldDB" id="A0A848CDV7"/>
<evidence type="ECO:0000256" key="9">
    <source>
        <dbReference type="ARBA" id="ARBA00022679"/>
    </source>
</evidence>
<dbReference type="EC" id="2.7.8.26" evidence="5 19"/>
<dbReference type="EMBL" id="JABAFY010000029">
    <property type="protein sequence ID" value="NME52508.1"/>
    <property type="molecule type" value="Genomic_DNA"/>
</dbReference>
<dbReference type="Proteomes" id="UP000522333">
    <property type="component" value="Unassembled WGS sequence"/>
</dbReference>
<protein>
    <recommendedName>
        <fullName evidence="6 19">Adenosylcobinamide-GDP ribazoletransferase</fullName>
        <ecNumber evidence="5 19">2.7.8.26</ecNumber>
    </recommendedName>
    <alternativeName>
        <fullName evidence="16 19">Cobalamin synthase</fullName>
    </alternativeName>
    <alternativeName>
        <fullName evidence="15 19">Cobalamin-5'-phosphate synthase</fullName>
    </alternativeName>
</protein>
<keyword evidence="7 19" id="KW-1003">Cell membrane</keyword>
<evidence type="ECO:0000256" key="10">
    <source>
        <dbReference type="ARBA" id="ARBA00022692"/>
    </source>
</evidence>
<evidence type="ECO:0000256" key="7">
    <source>
        <dbReference type="ARBA" id="ARBA00022475"/>
    </source>
</evidence>
<evidence type="ECO:0000256" key="4">
    <source>
        <dbReference type="ARBA" id="ARBA00010561"/>
    </source>
</evidence>
<dbReference type="NCBIfam" id="TIGR00317">
    <property type="entry name" value="cobS"/>
    <property type="match status" value="1"/>
</dbReference>
<comment type="similarity">
    <text evidence="4 19">Belongs to the CobS family.</text>
</comment>
<comment type="cofactor">
    <cofactor evidence="1 19">
        <name>Mg(2+)</name>
        <dbReference type="ChEBI" id="CHEBI:18420"/>
    </cofactor>
</comment>
<evidence type="ECO:0000256" key="16">
    <source>
        <dbReference type="ARBA" id="ARBA00032853"/>
    </source>
</evidence>
<keyword evidence="12 19" id="KW-1133">Transmembrane helix</keyword>
<dbReference type="GO" id="GO:0005886">
    <property type="term" value="C:plasma membrane"/>
    <property type="evidence" value="ECO:0007669"/>
    <property type="project" value="UniProtKB-SubCell"/>
</dbReference>